<dbReference type="InterPro" id="IPR011051">
    <property type="entry name" value="RmlC_Cupin_sf"/>
</dbReference>
<dbReference type="EMBL" id="MDLC01000053">
    <property type="protein sequence ID" value="ODS22762.1"/>
    <property type="molecule type" value="Genomic_DNA"/>
</dbReference>
<organism evidence="2 3">
    <name type="scientific">Candidatus Endobugula sertula</name>
    <name type="common">Bugula neritina bacterial symbiont</name>
    <dbReference type="NCBI Taxonomy" id="62101"/>
    <lineage>
        <taxon>Bacteria</taxon>
        <taxon>Pseudomonadati</taxon>
        <taxon>Pseudomonadota</taxon>
        <taxon>Gammaproteobacteria</taxon>
        <taxon>Cellvibrionales</taxon>
        <taxon>Cellvibrionaceae</taxon>
        <taxon>Candidatus Endobugula</taxon>
    </lineage>
</organism>
<dbReference type="InterPro" id="IPR025979">
    <property type="entry name" value="ChrR-like_cupin_dom"/>
</dbReference>
<comment type="caution">
    <text evidence="2">The sequence shown here is derived from an EMBL/GenBank/DDBJ whole genome shotgun (WGS) entry which is preliminary data.</text>
</comment>
<dbReference type="SUPFAM" id="SSF51182">
    <property type="entry name" value="RmlC-like cupins"/>
    <property type="match status" value="1"/>
</dbReference>
<dbReference type="InterPro" id="IPR014710">
    <property type="entry name" value="RmlC-like_jellyroll"/>
</dbReference>
<evidence type="ECO:0000259" key="1">
    <source>
        <dbReference type="Pfam" id="PF12973"/>
    </source>
</evidence>
<dbReference type="InterPro" id="IPR012807">
    <property type="entry name" value="Anti-sigma_ChrR"/>
</dbReference>
<dbReference type="CDD" id="cd20301">
    <property type="entry name" value="cupin_ChrR"/>
    <property type="match status" value="1"/>
</dbReference>
<dbReference type="InterPro" id="IPR041916">
    <property type="entry name" value="Anti_sigma_zinc_sf"/>
</dbReference>
<sequence length="226" mass="25104">MLIHHHPTDELLSAYCAGSLPLSQALCLSAHIEMCKTCQTNSQRLSQLGAYIFNHTKPATVNNDLKEKIFSQLDQRPYHLKTTERKSMAAGHASAEVPKCLKQFVASNYDELNWHRVSFAIRQANICTGGNGAQVSLMRIKAGGKAGLHTHMGNEFTTVLKGAFSDESGLFQQGDFVVRDSQHKHRPAATKDSECICLTVLEAPIQFTGYFTRWLNPLLRRGYPSA</sequence>
<protein>
    <recommendedName>
        <fullName evidence="1">ChrR-like cupin domain-containing protein</fullName>
    </recommendedName>
</protein>
<evidence type="ECO:0000313" key="2">
    <source>
        <dbReference type="EMBL" id="ODS22762.1"/>
    </source>
</evidence>
<dbReference type="Proteomes" id="UP000242502">
    <property type="component" value="Unassembled WGS sequence"/>
</dbReference>
<dbReference type="Gene3D" id="2.60.120.10">
    <property type="entry name" value="Jelly Rolls"/>
    <property type="match status" value="1"/>
</dbReference>
<dbReference type="NCBIfam" id="TIGR02451">
    <property type="entry name" value="anti_sig_ChrR"/>
    <property type="match status" value="1"/>
</dbReference>
<dbReference type="Gene3D" id="1.10.10.1320">
    <property type="entry name" value="Anti-sigma factor, zinc-finger domain"/>
    <property type="match status" value="1"/>
</dbReference>
<feature type="domain" description="ChrR-like cupin" evidence="1">
    <location>
        <begin position="106"/>
        <end position="201"/>
    </location>
</feature>
<dbReference type="AlphaFoldDB" id="A0A1D2QMG8"/>
<dbReference type="STRING" id="62101.AB835_12310"/>
<evidence type="ECO:0000313" key="3">
    <source>
        <dbReference type="Proteomes" id="UP000242502"/>
    </source>
</evidence>
<reference evidence="2 3" key="1">
    <citation type="journal article" date="2016" name="Appl. Environ. Microbiol.">
        <title>Lack of Overt Genome Reduction in the Bryostatin-Producing Bryozoan Symbiont "Candidatus Endobugula sertula".</title>
        <authorList>
            <person name="Miller I.J."/>
            <person name="Vanee N."/>
            <person name="Fong S.S."/>
            <person name="Lim-Fong G.E."/>
            <person name="Kwan J.C."/>
        </authorList>
    </citation>
    <scope>NUCLEOTIDE SEQUENCE [LARGE SCALE GENOMIC DNA]</scope>
    <source>
        <strain evidence="2">AB1-4</strain>
    </source>
</reference>
<gene>
    <name evidence="2" type="ORF">AB835_12310</name>
</gene>
<accession>A0A1D2QMG8</accession>
<proteinExistence type="predicted"/>
<name>A0A1D2QMG8_9GAMM</name>
<dbReference type="Pfam" id="PF12973">
    <property type="entry name" value="Cupin_7"/>
    <property type="match status" value="1"/>
</dbReference>